<protein>
    <submittedName>
        <fullName evidence="3">Thioesterase</fullName>
    </submittedName>
</protein>
<dbReference type="Gene3D" id="3.40.50.1820">
    <property type="entry name" value="alpha/beta hydrolase"/>
    <property type="match status" value="1"/>
</dbReference>
<evidence type="ECO:0000313" key="3">
    <source>
        <dbReference type="EMBL" id="QBD77286.1"/>
    </source>
</evidence>
<dbReference type="PANTHER" id="PTHR11487:SF0">
    <property type="entry name" value="S-ACYL FATTY ACID SYNTHASE THIOESTERASE, MEDIUM CHAIN"/>
    <property type="match status" value="1"/>
</dbReference>
<dbReference type="GO" id="GO:0008610">
    <property type="term" value="P:lipid biosynthetic process"/>
    <property type="evidence" value="ECO:0007669"/>
    <property type="project" value="TreeGrafter"/>
</dbReference>
<feature type="domain" description="Thioesterase" evidence="2">
    <location>
        <begin position="25"/>
        <end position="249"/>
    </location>
</feature>
<dbReference type="Pfam" id="PF00975">
    <property type="entry name" value="Thioesterase"/>
    <property type="match status" value="1"/>
</dbReference>
<comment type="similarity">
    <text evidence="1">Belongs to the thioesterase family.</text>
</comment>
<dbReference type="OrthoDB" id="2213423at2"/>
<proteinExistence type="inferred from homology"/>
<evidence type="ECO:0000313" key="4">
    <source>
        <dbReference type="Proteomes" id="UP000290365"/>
    </source>
</evidence>
<name>A0A4P6JR72_KTERU</name>
<accession>A0A4P6JR72</accession>
<dbReference type="SUPFAM" id="SSF53474">
    <property type="entry name" value="alpha/beta-Hydrolases"/>
    <property type="match status" value="1"/>
</dbReference>
<gene>
    <name evidence="3" type="ORF">EPA93_15310</name>
</gene>
<keyword evidence="4" id="KW-1185">Reference proteome</keyword>
<organism evidence="3 4">
    <name type="scientific">Ktedonosporobacter rubrisoli</name>
    <dbReference type="NCBI Taxonomy" id="2509675"/>
    <lineage>
        <taxon>Bacteria</taxon>
        <taxon>Bacillati</taxon>
        <taxon>Chloroflexota</taxon>
        <taxon>Ktedonobacteria</taxon>
        <taxon>Ktedonobacterales</taxon>
        <taxon>Ktedonosporobacteraceae</taxon>
        <taxon>Ktedonosporobacter</taxon>
    </lineage>
</organism>
<dbReference type="EMBL" id="CP035758">
    <property type="protein sequence ID" value="QBD77286.1"/>
    <property type="molecule type" value="Genomic_DNA"/>
</dbReference>
<dbReference type="InterPro" id="IPR001031">
    <property type="entry name" value="Thioesterase"/>
</dbReference>
<evidence type="ECO:0000256" key="1">
    <source>
        <dbReference type="ARBA" id="ARBA00007169"/>
    </source>
</evidence>
<dbReference type="KEGG" id="kbs:EPA93_15310"/>
<dbReference type="Proteomes" id="UP000290365">
    <property type="component" value="Chromosome"/>
</dbReference>
<dbReference type="InterPro" id="IPR029058">
    <property type="entry name" value="AB_hydrolase_fold"/>
</dbReference>
<dbReference type="PANTHER" id="PTHR11487">
    <property type="entry name" value="THIOESTERASE"/>
    <property type="match status" value="1"/>
</dbReference>
<dbReference type="AlphaFoldDB" id="A0A4P6JR72"/>
<evidence type="ECO:0000259" key="2">
    <source>
        <dbReference type="Pfam" id="PF00975"/>
    </source>
</evidence>
<dbReference type="RefSeq" id="WP_129888349.1">
    <property type="nucleotide sequence ID" value="NZ_CP035758.1"/>
</dbReference>
<dbReference type="InterPro" id="IPR012223">
    <property type="entry name" value="TEII"/>
</dbReference>
<reference evidence="3 4" key="1">
    <citation type="submission" date="2019-01" db="EMBL/GenBank/DDBJ databases">
        <title>Ktedonosporobacter rubrisoli SCAWS-G2.</title>
        <authorList>
            <person name="Huang Y."/>
            <person name="Yan B."/>
        </authorList>
    </citation>
    <scope>NUCLEOTIDE SEQUENCE [LARGE SCALE GENOMIC DNA]</scope>
    <source>
        <strain evidence="3 4">SCAWS-G2</strain>
    </source>
</reference>
<sequence>MVSERHPDFHTWVIRARPNPHARLRLFCFPYSGKGASLFHTWSQELPPDIEVCAIELPGRESRFREPPFTQLVPLVQELAEVLHPYLDVPFAFFGHCVGSLISFTLARQLRRSYQVTPAFLFLAAHRAPQLPSRQIPLHALPDSEFLEGVHCLNGITEETFQNSMLMQLVLPSLRADFTLGETYQYEEDEPFACPLVVFGGRKDHLVSNEELVAWHIQTRSDFTFHLLEGGHFFLHESRQELLSEISKKILYWSDGTLRPNQSLSPNTSWR</sequence>